<accession>A0AAP2DJD1</accession>
<evidence type="ECO:0000313" key="2">
    <source>
        <dbReference type="EMBL" id="MBT1697361.1"/>
    </source>
</evidence>
<gene>
    <name evidence="2" type="ORF">KK083_10775</name>
</gene>
<evidence type="ECO:0000256" key="1">
    <source>
        <dbReference type="SAM" id="Phobius"/>
    </source>
</evidence>
<protein>
    <submittedName>
        <fullName evidence="2">Uncharacterized protein</fullName>
    </submittedName>
</protein>
<dbReference type="RefSeq" id="WP_254163231.1">
    <property type="nucleotide sequence ID" value="NZ_JAHESF010000008.1"/>
</dbReference>
<keyword evidence="3" id="KW-1185">Reference proteome</keyword>
<dbReference type="EMBL" id="JAHESF010000008">
    <property type="protein sequence ID" value="MBT1697361.1"/>
    <property type="molecule type" value="Genomic_DNA"/>
</dbReference>
<dbReference type="AlphaFoldDB" id="A0AAP2DJD1"/>
<keyword evidence="1" id="KW-0472">Membrane</keyword>
<feature type="transmembrane region" description="Helical" evidence="1">
    <location>
        <begin position="116"/>
        <end position="136"/>
    </location>
</feature>
<comment type="caution">
    <text evidence="2">The sequence shown here is derived from an EMBL/GenBank/DDBJ whole genome shotgun (WGS) entry which is preliminary data.</text>
</comment>
<proteinExistence type="predicted"/>
<reference evidence="2 3" key="1">
    <citation type="submission" date="2021-05" db="EMBL/GenBank/DDBJ databases">
        <title>A Polyphasic approach of four new species of the genus Ohtaekwangia: Ohtaekwangia histidinii sp. nov., Ohtaekwangia cretensis sp. nov., Ohtaekwangia indiensis sp. nov., Ohtaekwangia reichenbachii sp. nov. from diverse environment.</title>
        <authorList>
            <person name="Octaviana S."/>
        </authorList>
    </citation>
    <scope>NUCLEOTIDE SEQUENCE [LARGE SCALE GENOMIC DNA]</scope>
    <source>
        <strain evidence="2 3">PWU4</strain>
    </source>
</reference>
<evidence type="ECO:0000313" key="3">
    <source>
        <dbReference type="Proteomes" id="UP001319200"/>
    </source>
</evidence>
<dbReference type="Proteomes" id="UP001319200">
    <property type="component" value="Unassembled WGS sequence"/>
</dbReference>
<keyword evidence="1" id="KW-1133">Transmembrane helix</keyword>
<sequence>MEEQTIVKNSLLKIFRLNGFPDAAKMTQRNYEHISTEIKNKTGIMLSSTTIKRLSHGEFSKLPQVATLDAIARYFGFTNWQEYKASEAGPDTRLTSSERMASLTDLPVSTTPARPLFRVVIVALVVVSVLVTAFVMTRRKTVSGDWNKVVFSAKKITENQLPNTVVFTYNVDNVDADSFFIQQSWDDRKRIRIYKNHYTVTDIYYEPGYHLAKLIANDSAIRVVEVSIPTDRWVFYANEQKEKYKTEYIEVEKPISNGALGISKETLIQNGIDTRQNFFYTYSFFPTQQNVSGDNFTMKTRVRMKDVKNSLCPFITLEIFCQRYYMIIKSTEKGCASEAFVLLGNKKLEGKQMNLENIAYNLTEWNEVELHAENKNVTIRINGAVALETSYEQSTKNIAGLAFISNGLCEVDYVDVTGNDGTVVYKSEFDN</sequence>
<name>A0AAP2DJD1_9BACT</name>
<keyword evidence="1" id="KW-0812">Transmembrane</keyword>
<organism evidence="2 3">
    <name type="scientific">Chryseosolibacter histidini</name>
    <dbReference type="NCBI Taxonomy" id="2782349"/>
    <lineage>
        <taxon>Bacteria</taxon>
        <taxon>Pseudomonadati</taxon>
        <taxon>Bacteroidota</taxon>
        <taxon>Cytophagia</taxon>
        <taxon>Cytophagales</taxon>
        <taxon>Chryseotaleaceae</taxon>
        <taxon>Chryseosolibacter</taxon>
    </lineage>
</organism>